<name>A0ABU3PXP7_9ACTN</name>
<accession>A0ABU3PXP7</accession>
<dbReference type="RefSeq" id="WP_315733086.1">
    <property type="nucleotide sequence ID" value="NZ_JAVYII010000004.1"/>
</dbReference>
<sequence>MTGPAALVDAYLQACEDRDLATASGYLAPGVRMQFPGGVTYASLEDMVAAPKPYAWVRKHRDRYEVGTDGDRTTVVSTGRLHGRRHDGSEFADVRYIDLFTLRADLIVEQLVWNDLPLAGPWPASTTA</sequence>
<evidence type="ECO:0000313" key="3">
    <source>
        <dbReference type="Proteomes" id="UP001268542"/>
    </source>
</evidence>
<organism evidence="2 3">
    <name type="scientific">Nocardioides imazamoxiresistens</name>
    <dbReference type="NCBI Taxonomy" id="3231893"/>
    <lineage>
        <taxon>Bacteria</taxon>
        <taxon>Bacillati</taxon>
        <taxon>Actinomycetota</taxon>
        <taxon>Actinomycetes</taxon>
        <taxon>Propionibacteriales</taxon>
        <taxon>Nocardioidaceae</taxon>
        <taxon>Nocardioides</taxon>
    </lineage>
</organism>
<dbReference type="Proteomes" id="UP001268542">
    <property type="component" value="Unassembled WGS sequence"/>
</dbReference>
<dbReference type="EMBL" id="JAVYII010000004">
    <property type="protein sequence ID" value="MDT9593592.1"/>
    <property type="molecule type" value="Genomic_DNA"/>
</dbReference>
<dbReference type="SUPFAM" id="SSF54427">
    <property type="entry name" value="NTF2-like"/>
    <property type="match status" value="1"/>
</dbReference>
<evidence type="ECO:0000259" key="1">
    <source>
        <dbReference type="Pfam" id="PF12680"/>
    </source>
</evidence>
<feature type="domain" description="SnoaL-like" evidence="1">
    <location>
        <begin position="8"/>
        <end position="109"/>
    </location>
</feature>
<protein>
    <submittedName>
        <fullName evidence="2">Nuclear transport factor 2 family protein</fullName>
    </submittedName>
</protein>
<keyword evidence="3" id="KW-1185">Reference proteome</keyword>
<reference evidence="2 3" key="1">
    <citation type="submission" date="2023-08" db="EMBL/GenBank/DDBJ databases">
        <title>Nocardioides seae sp. nov., a bacterium isolated from a soil.</title>
        <authorList>
            <person name="Wang X."/>
        </authorList>
    </citation>
    <scope>NUCLEOTIDE SEQUENCE [LARGE SCALE GENOMIC DNA]</scope>
    <source>
        <strain evidence="2 3">YZH12</strain>
    </source>
</reference>
<comment type="caution">
    <text evidence="2">The sequence shown here is derived from an EMBL/GenBank/DDBJ whole genome shotgun (WGS) entry which is preliminary data.</text>
</comment>
<dbReference type="Pfam" id="PF12680">
    <property type="entry name" value="SnoaL_2"/>
    <property type="match status" value="1"/>
</dbReference>
<evidence type="ECO:0000313" key="2">
    <source>
        <dbReference type="EMBL" id="MDT9593592.1"/>
    </source>
</evidence>
<proteinExistence type="predicted"/>
<dbReference type="Gene3D" id="3.10.450.50">
    <property type="match status" value="1"/>
</dbReference>
<gene>
    <name evidence="2" type="ORF">RDV89_10980</name>
</gene>
<dbReference type="InterPro" id="IPR032710">
    <property type="entry name" value="NTF2-like_dom_sf"/>
</dbReference>
<dbReference type="InterPro" id="IPR037401">
    <property type="entry name" value="SnoaL-like"/>
</dbReference>